<feature type="domain" description="Acyl-CoA thioesterase-like N-terminal HotDog" evidence="4">
    <location>
        <begin position="589"/>
        <end position="672"/>
    </location>
</feature>
<dbReference type="InterPro" id="IPR042171">
    <property type="entry name" value="Acyl-CoA_hotdog"/>
</dbReference>
<organism evidence="6 7">
    <name type="scientific">Synchytrium microbalum</name>
    <dbReference type="NCBI Taxonomy" id="1806994"/>
    <lineage>
        <taxon>Eukaryota</taxon>
        <taxon>Fungi</taxon>
        <taxon>Fungi incertae sedis</taxon>
        <taxon>Chytridiomycota</taxon>
        <taxon>Chytridiomycota incertae sedis</taxon>
        <taxon>Chytridiomycetes</taxon>
        <taxon>Synchytriales</taxon>
        <taxon>Synchytriaceae</taxon>
        <taxon>Synchytrium</taxon>
    </lineage>
</organism>
<dbReference type="CDD" id="cd03445">
    <property type="entry name" value="Thioesterase_II_repeat2"/>
    <property type="match status" value="1"/>
</dbReference>
<dbReference type="PANTHER" id="PTHR11066">
    <property type="entry name" value="ACYL-COA THIOESTERASE"/>
    <property type="match status" value="1"/>
</dbReference>
<evidence type="ECO:0000256" key="3">
    <source>
        <dbReference type="SAM" id="MobiDB-lite"/>
    </source>
</evidence>
<dbReference type="InterPro" id="IPR011009">
    <property type="entry name" value="Kinase-like_dom_sf"/>
</dbReference>
<dbReference type="GO" id="GO:0006637">
    <property type="term" value="P:acyl-CoA metabolic process"/>
    <property type="evidence" value="ECO:0007669"/>
    <property type="project" value="InterPro"/>
</dbReference>
<dbReference type="SUPFAM" id="SSF54637">
    <property type="entry name" value="Thioesterase/thiol ester dehydrase-isomerase"/>
    <property type="match status" value="2"/>
</dbReference>
<accession>A0A507BZS0</accession>
<evidence type="ECO:0000256" key="1">
    <source>
        <dbReference type="ARBA" id="ARBA00006538"/>
    </source>
</evidence>
<protein>
    <recommendedName>
        <fullName evidence="8">Acyl-CoA thioesterase II</fullName>
    </recommendedName>
</protein>
<dbReference type="OrthoDB" id="68328at2759"/>
<evidence type="ECO:0000259" key="5">
    <source>
        <dbReference type="Pfam" id="PF20789"/>
    </source>
</evidence>
<dbReference type="GeneID" id="42006541"/>
<evidence type="ECO:0000259" key="4">
    <source>
        <dbReference type="Pfam" id="PF13622"/>
    </source>
</evidence>
<dbReference type="Proteomes" id="UP000319731">
    <property type="component" value="Unassembled WGS sequence"/>
</dbReference>
<dbReference type="InterPro" id="IPR049449">
    <property type="entry name" value="TesB_ACOT8-like_N"/>
</dbReference>
<dbReference type="GO" id="GO:0005782">
    <property type="term" value="C:peroxisomal matrix"/>
    <property type="evidence" value="ECO:0007669"/>
    <property type="project" value="UniProtKB-SubCell"/>
</dbReference>
<dbReference type="Gene3D" id="2.40.160.210">
    <property type="entry name" value="Acyl-CoA thioesterase, double hotdog domain"/>
    <property type="match status" value="1"/>
</dbReference>
<comment type="caution">
    <text evidence="6">The sequence shown here is derived from an EMBL/GenBank/DDBJ whole genome shotgun (WGS) entry which is preliminary data.</text>
</comment>
<gene>
    <name evidence="6" type="ORF">SmJEL517_g05318</name>
</gene>
<dbReference type="GO" id="GO:0047617">
    <property type="term" value="F:fatty acyl-CoA hydrolase activity"/>
    <property type="evidence" value="ECO:0007669"/>
    <property type="project" value="InterPro"/>
</dbReference>
<sequence>MSDTTVLWIQLFKRDAENADESFAALHKLGLAAKVEVHVTVTNIDGLRKYLINHEDFKKSLDGIKAHQLYVYMDAECKSPLKPSTSITQIETSDDNPLRVVRPRQTGVAPGLQPSTLSQDSRFWTSLLDNLLQPVQLSSGDLPTHVIEQHLQSKLLAPLPLLVPITELLLPGDLIGLKNEFVQIPTNSSVALRDVAIIVMQVLRGQRVGLGQHSGISLWDSILCTPLQLFAQTVNISVEVSRNEEPLQSTDSFRPDSILYFDNLLMVFGQEKVDTNIGKAELNLNKMNEPLSAIFYGNVKTCFAYAADFRKLSINANGARSMLSPEFNLTTSTGRLNALFSVVNVFRLIRGLMLLNEADAFSPKWSLSREYERGMTTTLLFRNTFMIKTIRIPWENATIDDLRLAHSVDSPYLIKRIKEVVTYGSYSFHLAPIGTNIRNIREPHTGRKLCYCILKGLEALHSAGIVHRDIRLDNMIQVENRFILIDLEHCGKPGPLLPGFRSIFVPQINKKLGMQRCTPGGSSPGGSNNNNGDNGNGNNGGSNSNGNNENVAPVDNGRNRSFSFTQDEIAQLELEVEEALPDVFKSKRQWLPPYGRGIYGGQVLGQALASAMKTVGSQFRAHSMHSYFLLPADHTIPVWYHVERVRDGRNFITRNVAAKQRDRVIFEAMVSFKTPEASVVKYQLPMPIDGLPQPEDCERRDERVVAIVNHPMISRYFHPKSRQLMKIEETTPSFDIIDVSDHHFAFADGSMASKSGRLLFWLKTKERLSDDPMQHQSALMFISDRWLLGSGSVRHGTWYSDTNPQVTMMATLDHTVWMHADFRIDEYLLMIMENVWTGDGRSLAHGRFYSRDGRLVASCTQEGLIRTEYKDPKL</sequence>
<dbReference type="InterPro" id="IPR003703">
    <property type="entry name" value="Acyl_CoA_thio"/>
</dbReference>
<feature type="domain" description="Acyl-CoA thioesterase-like C-terminal" evidence="5">
    <location>
        <begin position="739"/>
        <end position="865"/>
    </location>
</feature>
<dbReference type="Pfam" id="PF20789">
    <property type="entry name" value="4HBT_3C"/>
    <property type="match status" value="1"/>
</dbReference>
<evidence type="ECO:0000313" key="6">
    <source>
        <dbReference type="EMBL" id="TPX31304.1"/>
    </source>
</evidence>
<dbReference type="InterPro" id="IPR029069">
    <property type="entry name" value="HotDog_dom_sf"/>
</dbReference>
<name>A0A507BZS0_9FUNG</name>
<dbReference type="PANTHER" id="PTHR11066:SF34">
    <property type="entry name" value="ACYL-COENZYME A THIOESTERASE 8"/>
    <property type="match status" value="1"/>
</dbReference>
<feature type="region of interest" description="Disordered" evidence="3">
    <location>
        <begin position="515"/>
        <end position="560"/>
    </location>
</feature>
<dbReference type="Gene3D" id="1.10.510.10">
    <property type="entry name" value="Transferase(Phosphotransferase) domain 1"/>
    <property type="match status" value="1"/>
</dbReference>
<reference evidence="6 7" key="1">
    <citation type="journal article" date="2019" name="Sci. Rep.">
        <title>Comparative genomics of chytrid fungi reveal insights into the obligate biotrophic and pathogenic lifestyle of Synchytrium endobioticum.</title>
        <authorList>
            <person name="van de Vossenberg B.T.L.H."/>
            <person name="Warris S."/>
            <person name="Nguyen H.D.T."/>
            <person name="van Gent-Pelzer M.P.E."/>
            <person name="Joly D.L."/>
            <person name="van de Geest H.C."/>
            <person name="Bonants P.J.M."/>
            <person name="Smith D.S."/>
            <person name="Levesque C.A."/>
            <person name="van der Lee T.A.J."/>
        </authorList>
    </citation>
    <scope>NUCLEOTIDE SEQUENCE [LARGE SCALE GENOMIC DNA]</scope>
    <source>
        <strain evidence="6 7">JEL517</strain>
    </source>
</reference>
<dbReference type="RefSeq" id="XP_031022763.1">
    <property type="nucleotide sequence ID" value="XM_031171244.1"/>
</dbReference>
<evidence type="ECO:0000256" key="2">
    <source>
        <dbReference type="ARBA" id="ARBA00022801"/>
    </source>
</evidence>
<dbReference type="EMBL" id="QEAO01000047">
    <property type="protein sequence ID" value="TPX31304.1"/>
    <property type="molecule type" value="Genomic_DNA"/>
</dbReference>
<dbReference type="STRING" id="1806994.A0A507BZS0"/>
<evidence type="ECO:0000313" key="7">
    <source>
        <dbReference type="Proteomes" id="UP000319731"/>
    </source>
</evidence>
<proteinExistence type="inferred from homology"/>
<keyword evidence="2" id="KW-0378">Hydrolase</keyword>
<dbReference type="SUPFAM" id="SSF56112">
    <property type="entry name" value="Protein kinase-like (PK-like)"/>
    <property type="match status" value="1"/>
</dbReference>
<dbReference type="InterPro" id="IPR049450">
    <property type="entry name" value="ACOT8-like_C"/>
</dbReference>
<dbReference type="GO" id="GO:0009062">
    <property type="term" value="P:fatty acid catabolic process"/>
    <property type="evidence" value="ECO:0007669"/>
    <property type="project" value="TreeGrafter"/>
</dbReference>
<comment type="similarity">
    <text evidence="1">Belongs to the C/M/P thioester hydrolase family.</text>
</comment>
<dbReference type="Pfam" id="PF13622">
    <property type="entry name" value="4HBT_3"/>
    <property type="match status" value="1"/>
</dbReference>
<evidence type="ECO:0008006" key="8">
    <source>
        <dbReference type="Google" id="ProtNLM"/>
    </source>
</evidence>
<dbReference type="AlphaFoldDB" id="A0A507BZS0"/>
<keyword evidence="7" id="KW-1185">Reference proteome</keyword>
<dbReference type="CDD" id="cd03444">
    <property type="entry name" value="Thioesterase_II_repeat1"/>
    <property type="match status" value="1"/>
</dbReference>
<feature type="compositionally biased region" description="Low complexity" evidence="3">
    <location>
        <begin position="541"/>
        <end position="550"/>
    </location>
</feature>